<sequence length="129" mass="13726">MSSMIGEKLMLLVIFLIYPYSIANTAPNSLNFAINSSASSFLTSFFMTFGAPSTSSLASFKPNPVIARISLITLIFILASKLTSFTSNAVFVSSLACVEAPSVFPLALDPPPIPSVGSGRSNCFYHTCQ</sequence>
<dbReference type="EMBL" id="CAIX01000260">
    <property type="protein sequence ID" value="CCI48977.1"/>
    <property type="molecule type" value="Genomic_DNA"/>
</dbReference>
<reference evidence="2 3" key="1">
    <citation type="submission" date="2012-05" db="EMBL/GenBank/DDBJ databases">
        <title>Recombination and specialization in a pathogen metapopulation.</title>
        <authorList>
            <person name="Gardiner A."/>
            <person name="Kemen E."/>
            <person name="Schultz-Larsen T."/>
            <person name="MacLean D."/>
            <person name="Van Oosterhout C."/>
            <person name="Jones J.D.G."/>
        </authorList>
    </citation>
    <scope>NUCLEOTIDE SEQUENCE [LARGE SCALE GENOMIC DNA]</scope>
    <source>
        <strain evidence="2 3">Ac Nc2</strain>
    </source>
</reference>
<protein>
    <submittedName>
        <fullName evidence="2">Uncharacterized protein</fullName>
    </submittedName>
</protein>
<feature type="chain" id="PRO_5001532612" evidence="1">
    <location>
        <begin position="26"/>
        <end position="129"/>
    </location>
</feature>
<keyword evidence="1" id="KW-0732">Signal</keyword>
<dbReference type="InParanoid" id="A0A024GR22"/>
<feature type="signal peptide" evidence="1">
    <location>
        <begin position="1"/>
        <end position="25"/>
    </location>
</feature>
<organism evidence="2 3">
    <name type="scientific">Albugo candida</name>
    <dbReference type="NCBI Taxonomy" id="65357"/>
    <lineage>
        <taxon>Eukaryota</taxon>
        <taxon>Sar</taxon>
        <taxon>Stramenopiles</taxon>
        <taxon>Oomycota</taxon>
        <taxon>Peronosporomycetes</taxon>
        <taxon>Albuginales</taxon>
        <taxon>Albuginaceae</taxon>
        <taxon>Albugo</taxon>
    </lineage>
</organism>
<name>A0A024GR22_9STRA</name>
<dbReference type="Proteomes" id="UP000053237">
    <property type="component" value="Unassembled WGS sequence"/>
</dbReference>
<evidence type="ECO:0000256" key="1">
    <source>
        <dbReference type="SAM" id="SignalP"/>
    </source>
</evidence>
<evidence type="ECO:0000313" key="2">
    <source>
        <dbReference type="EMBL" id="CCI48977.1"/>
    </source>
</evidence>
<dbReference type="AntiFam" id="ANF00182">
    <property type="entry name" value="Shadow ORF (opposite rplL)"/>
</dbReference>
<dbReference type="AlphaFoldDB" id="A0A024GR22"/>
<evidence type="ECO:0000313" key="3">
    <source>
        <dbReference type="Proteomes" id="UP000053237"/>
    </source>
</evidence>
<accession>A0A024GR22</accession>
<keyword evidence="3" id="KW-1185">Reference proteome</keyword>
<gene>
    <name evidence="2" type="ORF">BN9_101870</name>
</gene>
<proteinExistence type="predicted"/>
<comment type="caution">
    <text evidence="2">The sequence shown here is derived from an EMBL/GenBank/DDBJ whole genome shotgun (WGS) entry which is preliminary data.</text>
</comment>